<dbReference type="PROSITE" id="PS00599">
    <property type="entry name" value="AA_TRANSFER_CLASS_2"/>
    <property type="match status" value="1"/>
</dbReference>
<keyword evidence="2 7" id="KW-0808">Transferase</keyword>
<gene>
    <name evidence="7" type="ORF">G5B40_16580</name>
</gene>
<organism evidence="7 8">
    <name type="scientific">Pikeienuella piscinae</name>
    <dbReference type="NCBI Taxonomy" id="2748098"/>
    <lineage>
        <taxon>Bacteria</taxon>
        <taxon>Pseudomonadati</taxon>
        <taxon>Pseudomonadota</taxon>
        <taxon>Alphaproteobacteria</taxon>
        <taxon>Rhodobacterales</taxon>
        <taxon>Paracoccaceae</taxon>
        <taxon>Pikeienuella</taxon>
    </lineage>
</organism>
<feature type="region of interest" description="Disordered" evidence="5">
    <location>
        <begin position="417"/>
        <end position="441"/>
    </location>
</feature>
<dbReference type="InterPro" id="IPR004839">
    <property type="entry name" value="Aminotransferase_I/II_large"/>
</dbReference>
<evidence type="ECO:0000256" key="3">
    <source>
        <dbReference type="ARBA" id="ARBA00022898"/>
    </source>
</evidence>
<dbReference type="NCBIfam" id="NF047599">
    <property type="entry name" value="SerpalmtaseBetaP"/>
    <property type="match status" value="1"/>
</dbReference>
<evidence type="ECO:0000256" key="4">
    <source>
        <dbReference type="RuleBase" id="RU003693"/>
    </source>
</evidence>
<evidence type="ECO:0000256" key="2">
    <source>
        <dbReference type="ARBA" id="ARBA00022679"/>
    </source>
</evidence>
<dbReference type="InterPro" id="IPR050087">
    <property type="entry name" value="AON_synthase_class-II"/>
</dbReference>
<dbReference type="PANTHER" id="PTHR13693">
    <property type="entry name" value="CLASS II AMINOTRANSFERASE/8-AMINO-7-OXONONANOATE SYNTHASE"/>
    <property type="match status" value="1"/>
</dbReference>
<dbReference type="GO" id="GO:0030170">
    <property type="term" value="F:pyridoxal phosphate binding"/>
    <property type="evidence" value="ECO:0007669"/>
    <property type="project" value="InterPro"/>
</dbReference>
<evidence type="ECO:0000313" key="8">
    <source>
        <dbReference type="Proteomes" id="UP000503336"/>
    </source>
</evidence>
<dbReference type="RefSeq" id="WP_165100865.1">
    <property type="nucleotide sequence ID" value="NZ_CP049056.1"/>
</dbReference>
<dbReference type="InterPro" id="IPR001917">
    <property type="entry name" value="Aminotrans_II_pyridoxalP_BS"/>
</dbReference>
<dbReference type="CDD" id="cd06454">
    <property type="entry name" value="KBL_like"/>
    <property type="match status" value="1"/>
</dbReference>
<comment type="similarity">
    <text evidence="4">Belongs to the class-II pyridoxal-phosphate-dependent aminotransferase family.</text>
</comment>
<feature type="domain" description="Aminotransferase class I/classII large" evidence="6">
    <location>
        <begin position="45"/>
        <end position="384"/>
    </location>
</feature>
<evidence type="ECO:0000259" key="6">
    <source>
        <dbReference type="Pfam" id="PF00155"/>
    </source>
</evidence>
<keyword evidence="8" id="KW-1185">Reference proteome</keyword>
<dbReference type="AlphaFoldDB" id="A0A7L5BZK5"/>
<dbReference type="Proteomes" id="UP000503336">
    <property type="component" value="Chromosome"/>
</dbReference>
<dbReference type="EMBL" id="CP049056">
    <property type="protein sequence ID" value="QIE56911.1"/>
    <property type="molecule type" value="Genomic_DNA"/>
</dbReference>
<dbReference type="Gene3D" id="3.90.1150.10">
    <property type="entry name" value="Aspartate Aminotransferase, domain 1"/>
    <property type="match status" value="1"/>
</dbReference>
<keyword evidence="7" id="KW-0032">Aminotransferase</keyword>
<name>A0A7L5BZK5_9RHOB</name>
<reference evidence="7 8" key="1">
    <citation type="submission" date="2020-02" db="EMBL/GenBank/DDBJ databases">
        <title>complete genome sequence of Rhodobacteraceae bacterium.</title>
        <authorList>
            <person name="Park J."/>
            <person name="Kim Y.-S."/>
            <person name="Kim K.-H."/>
        </authorList>
    </citation>
    <scope>NUCLEOTIDE SEQUENCE [LARGE SCALE GENOMIC DNA]</scope>
    <source>
        <strain evidence="7 8">RR4-56</strain>
    </source>
</reference>
<evidence type="ECO:0000256" key="1">
    <source>
        <dbReference type="ARBA" id="ARBA00001933"/>
    </source>
</evidence>
<comment type="cofactor">
    <cofactor evidence="1 4">
        <name>pyridoxal 5'-phosphate</name>
        <dbReference type="ChEBI" id="CHEBI:597326"/>
    </cofactor>
</comment>
<proteinExistence type="inferred from homology"/>
<dbReference type="InterPro" id="IPR015422">
    <property type="entry name" value="PyrdxlP-dep_Trfase_small"/>
</dbReference>
<dbReference type="InterPro" id="IPR015424">
    <property type="entry name" value="PyrdxlP-dep_Trfase"/>
</dbReference>
<dbReference type="InterPro" id="IPR015421">
    <property type="entry name" value="PyrdxlP-dep_Trfase_major"/>
</dbReference>
<dbReference type="Pfam" id="PF00155">
    <property type="entry name" value="Aminotran_1_2"/>
    <property type="match status" value="1"/>
</dbReference>
<sequence>MSIEDKVMAVEKAFGALKALGRDPTRLEFDEVISPTEATLEGRRTILLGTNNYLGMTFDADCVAEAKAAIDRFGTGTTGSRIANGTYELHKSLERRVADFYGKKCAVVFSTGYAANLGAISALAQRGDYLLIDADSHASIYDACRLSDAEVIRFRHNNPDDLAKKLARLKGKPGDKLIVTEGIYSMLGDTAPLAEIAAVKREYGAYLMVDEAHSLGTLGEKGRGLCEQAGVEADCDYIVGTFSKSVGTVGGFCVSDHEGVEILRSISRPYMFTASLPPAVIAAARQSFDQIEANPQLREQLWRNARTFYDGLEALGFELGPEVSPVVAVKLSGKEVAVRFWNALIEAGVYTNIAIPPSTPGALSLLRSSISAAHSREQIATALDIFAQVGAEMELIPASKADRRRLAAAQGALRIVTGGGSPARPIDKQKAHTEAKTAAER</sequence>
<accession>A0A7L5BZK5</accession>
<keyword evidence="3 4" id="KW-0663">Pyridoxal phosphate</keyword>
<evidence type="ECO:0000313" key="7">
    <source>
        <dbReference type="EMBL" id="QIE56911.1"/>
    </source>
</evidence>
<feature type="compositionally biased region" description="Basic and acidic residues" evidence="5">
    <location>
        <begin position="425"/>
        <end position="441"/>
    </location>
</feature>
<dbReference type="KEGG" id="hdh:G5B40_16580"/>
<dbReference type="GO" id="GO:0008483">
    <property type="term" value="F:transaminase activity"/>
    <property type="evidence" value="ECO:0007669"/>
    <property type="project" value="UniProtKB-KW"/>
</dbReference>
<dbReference type="SUPFAM" id="SSF53383">
    <property type="entry name" value="PLP-dependent transferases"/>
    <property type="match status" value="1"/>
</dbReference>
<evidence type="ECO:0000256" key="5">
    <source>
        <dbReference type="SAM" id="MobiDB-lite"/>
    </source>
</evidence>
<dbReference type="PANTHER" id="PTHR13693:SF3">
    <property type="entry name" value="LD36009P"/>
    <property type="match status" value="1"/>
</dbReference>
<dbReference type="Gene3D" id="3.40.640.10">
    <property type="entry name" value="Type I PLP-dependent aspartate aminotransferase-like (Major domain)"/>
    <property type="match status" value="1"/>
</dbReference>
<protein>
    <submittedName>
        <fullName evidence="7">Aminotransferase class I/II-fold pyridoxal phosphate-dependent enzyme</fullName>
    </submittedName>
</protein>